<organism evidence="9 10">
    <name type="scientific">Ananas comosus</name>
    <name type="common">Pineapple</name>
    <name type="synonym">Ananas ananas</name>
    <dbReference type="NCBI Taxonomy" id="4615"/>
    <lineage>
        <taxon>Eukaryota</taxon>
        <taxon>Viridiplantae</taxon>
        <taxon>Streptophyta</taxon>
        <taxon>Embryophyta</taxon>
        <taxon>Tracheophyta</taxon>
        <taxon>Spermatophyta</taxon>
        <taxon>Magnoliopsida</taxon>
        <taxon>Liliopsida</taxon>
        <taxon>Poales</taxon>
        <taxon>Bromeliaceae</taxon>
        <taxon>Bromelioideae</taxon>
        <taxon>Ananas</taxon>
    </lineage>
</organism>
<comment type="similarity">
    <text evidence="5">Belongs to the TRAFAC class myosin-kinesin ATPase superfamily. Kinesin family.</text>
</comment>
<feature type="domain" description="Kinesin motor" evidence="8">
    <location>
        <begin position="80"/>
        <end position="450"/>
    </location>
</feature>
<proteinExistence type="inferred from homology"/>
<keyword evidence="1" id="KW-0493">Microtubule</keyword>
<dbReference type="GO" id="GO:0005871">
    <property type="term" value="C:kinesin complex"/>
    <property type="evidence" value="ECO:0007669"/>
    <property type="project" value="TreeGrafter"/>
</dbReference>
<feature type="region of interest" description="Disordered" evidence="7">
    <location>
        <begin position="1"/>
        <end position="41"/>
    </location>
</feature>
<feature type="region of interest" description="Disordered" evidence="7">
    <location>
        <begin position="776"/>
        <end position="916"/>
    </location>
</feature>
<feature type="binding site" evidence="5">
    <location>
        <begin position="200"/>
        <end position="207"/>
    </location>
    <ligand>
        <name>ATP</name>
        <dbReference type="ChEBI" id="CHEBI:30616"/>
    </ligand>
</feature>
<sequence>MTSPRSTTTCTARRNPPRRAREPPSSSSSSSSSTVAVAGAAAAAPTQIAPFPLDDLLLPSSSSSFPPPQPYSNTSDASLNLRVFLRVRPLDAAPRPRRNPSGADSKLLRGRSAPRPKVAKGKSGVCLIVNSASSVTLSAPPPLSSTSALLDSKRIKSEVYNGFSFVFPPESRQPEVFDRVMDPLLVDFMSGKSSLLVAMGPTGSGKTHTMFGCPRDPGMVPLALKKIFSYAVGNAARTTDDNFPRTYYISMFEIYSERGKGERILDLCPDGVDLSIHQLTIKGLREVMISTLAEAESLVACGMLKRTTAATNANSQSSRSQCIINIRCDRKSLLDGNDLSLGSAVLTIADLAGAEREKKTGNQGSRLLESNFINNTSMVFGLCLRSLLEHQKNPRKPLQKHFKNSLLTRYLRDYLEGRKRMTLILTVKPGEDDYLDTSFLLRKASPYMKIKYSNLDDFSGLSSQKRSNLTLICPENFKRRKLNDLELAVENCDASANEDSRESKRDIVVDDSEKLQEIEPSQVLNSSSESLATLDSKVGHYDDLYAQLQRVTRNEMIMRNFAKALWQVLKQYKQKLLESEGAIEILKETIGKKDNEIMELQKKLEELSSYSSCQMPLFVEEFSCRVDDQSTCHATRPQTANSDTADSVASSDSRWQNNVEPIEQGSKNVLSRDYGGKNIEFGESGVWEISCPVDLTESANDPLIGSEETCVEAEGVASNDTASDLHQIGHKEEVNNSNTDCSYSLVLESPKHPAKVQCSERLLYEPHGYQEINQEHNDSKGLKSAQSESMCNGSSKADDDEGILSLSGNKGPILANDSKRPLGSDVLLNEDPETKNEFQVKELPEREKHDSTSKPCNVKKSKRRLLPASTMLLKEFTGPDIDTDKPKQERPKASAEGTGRSNGSISLIRLLNALPK</sequence>
<evidence type="ECO:0000313" key="9">
    <source>
        <dbReference type="Proteomes" id="UP000515123"/>
    </source>
</evidence>
<dbReference type="RefSeq" id="XP_020083727.1">
    <property type="nucleotide sequence ID" value="XM_020228138.1"/>
</dbReference>
<feature type="compositionally biased region" description="Basic and acidic residues" evidence="7">
    <location>
        <begin position="832"/>
        <end position="852"/>
    </location>
</feature>
<feature type="compositionally biased region" description="Basic residues" evidence="7">
    <location>
        <begin position="108"/>
        <end position="119"/>
    </location>
</feature>
<reference evidence="9" key="1">
    <citation type="journal article" date="2015" name="Nat. Genet.">
        <title>The pineapple genome and the evolution of CAM photosynthesis.</title>
        <authorList>
            <person name="Ming R."/>
            <person name="VanBuren R."/>
            <person name="Wai C.M."/>
            <person name="Tang H."/>
            <person name="Schatz M.C."/>
            <person name="Bowers J.E."/>
            <person name="Lyons E."/>
            <person name="Wang M.L."/>
            <person name="Chen J."/>
            <person name="Biggers E."/>
            <person name="Zhang J."/>
            <person name="Huang L."/>
            <person name="Zhang L."/>
            <person name="Miao W."/>
            <person name="Zhang J."/>
            <person name="Ye Z."/>
            <person name="Miao C."/>
            <person name="Lin Z."/>
            <person name="Wang H."/>
            <person name="Zhou H."/>
            <person name="Yim W.C."/>
            <person name="Priest H.D."/>
            <person name="Zheng C."/>
            <person name="Woodhouse M."/>
            <person name="Edger P.P."/>
            <person name="Guyot R."/>
            <person name="Guo H.B."/>
            <person name="Guo H."/>
            <person name="Zheng G."/>
            <person name="Singh R."/>
            <person name="Sharma A."/>
            <person name="Min X."/>
            <person name="Zheng Y."/>
            <person name="Lee H."/>
            <person name="Gurtowski J."/>
            <person name="Sedlazeck F.J."/>
            <person name="Harkess A."/>
            <person name="McKain M.R."/>
            <person name="Liao Z."/>
            <person name="Fang J."/>
            <person name="Liu J."/>
            <person name="Zhang X."/>
            <person name="Zhang Q."/>
            <person name="Hu W."/>
            <person name="Qin Y."/>
            <person name="Wang K."/>
            <person name="Chen L.Y."/>
            <person name="Shirley N."/>
            <person name="Lin Y.R."/>
            <person name="Liu L.Y."/>
            <person name="Hernandez A.G."/>
            <person name="Wright C.L."/>
            <person name="Bulone V."/>
            <person name="Tuskan G.A."/>
            <person name="Heath K."/>
            <person name="Zee F."/>
            <person name="Moore P.H."/>
            <person name="Sunkar R."/>
            <person name="Leebens-Mack J.H."/>
            <person name="Mockler T."/>
            <person name="Bennetzen J.L."/>
            <person name="Freeling M."/>
            <person name="Sankoff D."/>
            <person name="Paterson A.H."/>
            <person name="Zhu X."/>
            <person name="Yang X."/>
            <person name="Smith J.A."/>
            <person name="Cushman J.C."/>
            <person name="Paull R.E."/>
            <person name="Yu Q."/>
        </authorList>
    </citation>
    <scope>NUCLEOTIDE SEQUENCE [LARGE SCALE GENOMIC DNA]</scope>
    <source>
        <strain evidence="9">cv. F153</strain>
    </source>
</reference>
<keyword evidence="3 5" id="KW-0067">ATP-binding</keyword>
<dbReference type="AlphaFoldDB" id="A0A6P5EJZ6"/>
<dbReference type="GO" id="GO:0007018">
    <property type="term" value="P:microtubule-based movement"/>
    <property type="evidence" value="ECO:0007669"/>
    <property type="project" value="InterPro"/>
</dbReference>
<protein>
    <submittedName>
        <fullName evidence="10">Kinesin-like protein KIN-6 isoform X1</fullName>
    </submittedName>
</protein>
<feature type="compositionally biased region" description="Low complexity" evidence="7">
    <location>
        <begin position="640"/>
        <end position="653"/>
    </location>
</feature>
<dbReference type="GO" id="GO:0005524">
    <property type="term" value="F:ATP binding"/>
    <property type="evidence" value="ECO:0007669"/>
    <property type="project" value="UniProtKB-UniRule"/>
</dbReference>
<dbReference type="GO" id="GO:0008017">
    <property type="term" value="F:microtubule binding"/>
    <property type="evidence" value="ECO:0007669"/>
    <property type="project" value="InterPro"/>
</dbReference>
<keyword evidence="6" id="KW-0175">Coiled coil</keyword>
<dbReference type="PRINTS" id="PR00380">
    <property type="entry name" value="KINESINHEAVY"/>
</dbReference>
<dbReference type="GO" id="GO:0003777">
    <property type="term" value="F:microtubule motor activity"/>
    <property type="evidence" value="ECO:0007669"/>
    <property type="project" value="InterPro"/>
</dbReference>
<dbReference type="PANTHER" id="PTHR24115:SF1008">
    <property type="entry name" value="KINESIN-LIKE PROTEIN SUBITO"/>
    <property type="match status" value="1"/>
</dbReference>
<dbReference type="SUPFAM" id="SSF52540">
    <property type="entry name" value="P-loop containing nucleoside triphosphate hydrolases"/>
    <property type="match status" value="1"/>
</dbReference>
<evidence type="ECO:0000256" key="2">
    <source>
        <dbReference type="ARBA" id="ARBA00022741"/>
    </source>
</evidence>
<dbReference type="InterPro" id="IPR036961">
    <property type="entry name" value="Kinesin_motor_dom_sf"/>
</dbReference>
<dbReference type="SMART" id="SM00129">
    <property type="entry name" value="KISc"/>
    <property type="match status" value="1"/>
</dbReference>
<feature type="compositionally biased region" description="Polar residues" evidence="7">
    <location>
        <begin position="784"/>
        <end position="795"/>
    </location>
</feature>
<keyword evidence="4 5" id="KW-0505">Motor protein</keyword>
<evidence type="ECO:0000313" key="10">
    <source>
        <dbReference type="RefSeq" id="XP_020083727.1"/>
    </source>
</evidence>
<dbReference type="InterPro" id="IPR027417">
    <property type="entry name" value="P-loop_NTPase"/>
</dbReference>
<dbReference type="GO" id="GO:0005634">
    <property type="term" value="C:nucleus"/>
    <property type="evidence" value="ECO:0007669"/>
    <property type="project" value="TreeGrafter"/>
</dbReference>
<evidence type="ECO:0000256" key="3">
    <source>
        <dbReference type="ARBA" id="ARBA00022840"/>
    </source>
</evidence>
<gene>
    <name evidence="10" type="primary">LOC109707071</name>
</gene>
<name>A0A6P5EJZ6_ANACO</name>
<dbReference type="InterPro" id="IPR027640">
    <property type="entry name" value="Kinesin-like_fam"/>
</dbReference>
<dbReference type="PROSITE" id="PS50067">
    <property type="entry name" value="KINESIN_MOTOR_2"/>
    <property type="match status" value="1"/>
</dbReference>
<feature type="compositionally biased region" description="Low complexity" evidence="7">
    <location>
        <begin position="23"/>
        <end position="41"/>
    </location>
</feature>
<reference evidence="10" key="2">
    <citation type="submission" date="2025-08" db="UniProtKB">
        <authorList>
            <consortium name="RefSeq"/>
        </authorList>
    </citation>
    <scope>IDENTIFICATION</scope>
    <source>
        <tissue evidence="10">Leaf</tissue>
    </source>
</reference>
<dbReference type="Pfam" id="PF00225">
    <property type="entry name" value="Kinesin"/>
    <property type="match status" value="1"/>
</dbReference>
<keyword evidence="9" id="KW-1185">Reference proteome</keyword>
<evidence type="ECO:0000256" key="4">
    <source>
        <dbReference type="ARBA" id="ARBA00023175"/>
    </source>
</evidence>
<feature type="coiled-coil region" evidence="6">
    <location>
        <begin position="569"/>
        <end position="610"/>
    </location>
</feature>
<dbReference type="OrthoDB" id="123929at2759"/>
<feature type="region of interest" description="Disordered" evidence="7">
    <location>
        <begin position="634"/>
        <end position="655"/>
    </location>
</feature>
<dbReference type="GO" id="GO:0016887">
    <property type="term" value="F:ATP hydrolysis activity"/>
    <property type="evidence" value="ECO:0007669"/>
    <property type="project" value="TreeGrafter"/>
</dbReference>
<feature type="compositionally biased region" description="Basic and acidic residues" evidence="7">
    <location>
        <begin position="882"/>
        <end position="893"/>
    </location>
</feature>
<evidence type="ECO:0000256" key="6">
    <source>
        <dbReference type="SAM" id="Coils"/>
    </source>
</evidence>
<dbReference type="Gene3D" id="3.40.850.10">
    <property type="entry name" value="Kinesin motor domain"/>
    <property type="match status" value="1"/>
</dbReference>
<accession>A0A6P5EJZ6</accession>
<dbReference type="GeneID" id="109707071"/>
<feature type="region of interest" description="Disordered" evidence="7">
    <location>
        <begin position="90"/>
        <end position="119"/>
    </location>
</feature>
<dbReference type="Proteomes" id="UP000515123">
    <property type="component" value="Linkage group 3"/>
</dbReference>
<dbReference type="PANTHER" id="PTHR24115">
    <property type="entry name" value="KINESIN-RELATED"/>
    <property type="match status" value="1"/>
</dbReference>
<keyword evidence="2 5" id="KW-0547">Nucleotide-binding</keyword>
<evidence type="ECO:0000256" key="1">
    <source>
        <dbReference type="ARBA" id="ARBA00022701"/>
    </source>
</evidence>
<dbReference type="InterPro" id="IPR001752">
    <property type="entry name" value="Kinesin_motor_dom"/>
</dbReference>
<dbReference type="GO" id="GO:0005874">
    <property type="term" value="C:microtubule"/>
    <property type="evidence" value="ECO:0007669"/>
    <property type="project" value="UniProtKB-KW"/>
</dbReference>
<evidence type="ECO:0000256" key="7">
    <source>
        <dbReference type="SAM" id="MobiDB-lite"/>
    </source>
</evidence>
<evidence type="ECO:0000256" key="5">
    <source>
        <dbReference type="PROSITE-ProRule" id="PRU00283"/>
    </source>
</evidence>
<evidence type="ECO:0000259" key="8">
    <source>
        <dbReference type="PROSITE" id="PS50067"/>
    </source>
</evidence>